<evidence type="ECO:0000256" key="1">
    <source>
        <dbReference type="SAM" id="MobiDB-lite"/>
    </source>
</evidence>
<protein>
    <recommendedName>
        <fullName evidence="2">DUF6590 domain-containing protein</fullName>
    </recommendedName>
</protein>
<name>A0A139GWL2_9PEZI</name>
<dbReference type="Proteomes" id="UP000070133">
    <property type="component" value="Unassembled WGS sequence"/>
</dbReference>
<feature type="region of interest" description="Disordered" evidence="1">
    <location>
        <begin position="1"/>
        <end position="25"/>
    </location>
</feature>
<organism evidence="3 4">
    <name type="scientific">Pseudocercospora eumusae</name>
    <dbReference type="NCBI Taxonomy" id="321146"/>
    <lineage>
        <taxon>Eukaryota</taxon>
        <taxon>Fungi</taxon>
        <taxon>Dikarya</taxon>
        <taxon>Ascomycota</taxon>
        <taxon>Pezizomycotina</taxon>
        <taxon>Dothideomycetes</taxon>
        <taxon>Dothideomycetidae</taxon>
        <taxon>Mycosphaerellales</taxon>
        <taxon>Mycosphaerellaceae</taxon>
        <taxon>Pseudocercospora</taxon>
    </lineage>
</organism>
<dbReference type="AlphaFoldDB" id="A0A139GWL2"/>
<feature type="compositionally biased region" description="Polar residues" evidence="1">
    <location>
        <begin position="1"/>
        <end position="24"/>
    </location>
</feature>
<dbReference type="STRING" id="321146.A0A139GWL2"/>
<evidence type="ECO:0000259" key="2">
    <source>
        <dbReference type="Pfam" id="PF20233"/>
    </source>
</evidence>
<dbReference type="OrthoDB" id="3649606at2759"/>
<accession>A0A139GWL2</accession>
<dbReference type="Pfam" id="PF20233">
    <property type="entry name" value="DUF6590"/>
    <property type="match status" value="1"/>
</dbReference>
<proteinExistence type="predicted"/>
<sequence>MASSRSQYEYDSQQQAPFVTNPDGSRTYFDERSGDTFKIIQGARLYHEKATNRFYYLDSTWRKIYYDAASQSSQQATSQGTIRTAVGYDERTGVQTIFSTGAAKDITEPAAFRLGVSSSKLILGTDTGDEEKADPSYARKQSSYFIVGRVIELLWVEPRGETAPPSMITRASNLEDIGHIKKRRFVLLITGHKHSTALGIFTYNGQGVGKPGVRKSDHCIIYDGRLRNTAPGPMPTELPQREESPMRPTKIRVDLNNNVSWHPTSRINLAKAYTIEHNVKVKDIGMIHPHSIDNLMAMYWQVQIENTSQADERYLTIYQRAIDAMRRPRADSRADTS</sequence>
<dbReference type="InterPro" id="IPR046497">
    <property type="entry name" value="DUF6590"/>
</dbReference>
<evidence type="ECO:0000313" key="3">
    <source>
        <dbReference type="EMBL" id="KXS94570.1"/>
    </source>
</evidence>
<evidence type="ECO:0000313" key="4">
    <source>
        <dbReference type="Proteomes" id="UP000070133"/>
    </source>
</evidence>
<keyword evidence="4" id="KW-1185">Reference proteome</keyword>
<dbReference type="EMBL" id="LFZN01000278">
    <property type="protein sequence ID" value="KXS94570.1"/>
    <property type="molecule type" value="Genomic_DNA"/>
</dbReference>
<feature type="domain" description="DUF6590" evidence="2">
    <location>
        <begin position="143"/>
        <end position="296"/>
    </location>
</feature>
<gene>
    <name evidence="3" type="ORF">AC578_7520</name>
</gene>
<comment type="caution">
    <text evidence="3">The sequence shown here is derived from an EMBL/GenBank/DDBJ whole genome shotgun (WGS) entry which is preliminary data.</text>
</comment>
<reference evidence="3 4" key="1">
    <citation type="submission" date="2015-07" db="EMBL/GenBank/DDBJ databases">
        <title>Comparative genomics of the Sigatoka disease complex on banana suggests a link between parallel evolutionary changes in Pseudocercospora fijiensis and Pseudocercospora eumusae and increased virulence on the banana host.</title>
        <authorList>
            <person name="Chang T.-C."/>
            <person name="Salvucci A."/>
            <person name="Crous P.W."/>
            <person name="Stergiopoulos I."/>
        </authorList>
    </citation>
    <scope>NUCLEOTIDE SEQUENCE [LARGE SCALE GENOMIC DNA]</scope>
    <source>
        <strain evidence="3 4">CBS 114824</strain>
    </source>
</reference>